<proteinExistence type="predicted"/>
<organism evidence="1">
    <name type="scientific">freshwater metagenome</name>
    <dbReference type="NCBI Taxonomy" id="449393"/>
    <lineage>
        <taxon>unclassified sequences</taxon>
        <taxon>metagenomes</taxon>
        <taxon>ecological metagenomes</taxon>
    </lineage>
</organism>
<protein>
    <submittedName>
        <fullName evidence="1">Unannotated protein</fullName>
    </submittedName>
</protein>
<dbReference type="AlphaFoldDB" id="A0A6J7BA96"/>
<sequence>MTISLGVIIPCPALSVTIFRACADSRFCGIAVRELGVTWSHKTEDAISASAARAARSTEIGLRITNLPIRAHIPDIKSLRAISPWNLYGVTPRRPRIESIAG</sequence>
<name>A0A6J7BA96_9ZZZZ</name>
<reference evidence="1" key="1">
    <citation type="submission" date="2020-05" db="EMBL/GenBank/DDBJ databases">
        <authorList>
            <person name="Chiriac C."/>
            <person name="Salcher M."/>
            <person name="Ghai R."/>
            <person name="Kavagutti S V."/>
        </authorList>
    </citation>
    <scope>NUCLEOTIDE SEQUENCE</scope>
</reference>
<gene>
    <name evidence="1" type="ORF">UFOPK3241_00614</name>
</gene>
<accession>A0A6J7BA96</accession>
<dbReference type="EMBL" id="CAFAZX010000026">
    <property type="protein sequence ID" value="CAB4842232.1"/>
    <property type="molecule type" value="Genomic_DNA"/>
</dbReference>
<evidence type="ECO:0000313" key="1">
    <source>
        <dbReference type="EMBL" id="CAB4842232.1"/>
    </source>
</evidence>